<feature type="non-terminal residue" evidence="3">
    <location>
        <position position="116"/>
    </location>
</feature>
<dbReference type="InterPro" id="IPR017888">
    <property type="entry name" value="CYC/TB1_R_domain"/>
</dbReference>
<reference evidence="3" key="1">
    <citation type="journal article" date="2014" name="New Phytol.">
        <title>Duplication and expression of CYC2-like genes in the origin and maintenance of corolla zygomorphy in Lamiales.</title>
        <authorList>
            <person name="Zhong J."/>
            <person name="Kellogg E.A."/>
        </authorList>
    </citation>
    <scope>NUCLEOTIDE SEQUENCE</scope>
</reference>
<sequence length="116" mass="13006">TLNWLLTNSKTAIEELQFKINNRGGVSGISNELDGDRNGGGLFSCSSKREAAMYVMRESRAKARARARERTREKMSTKLLLNEADKIQPWNHQIATDLNSNCNSSPNAAENWDFST</sequence>
<accession>A0A096ZGR5</accession>
<dbReference type="PROSITE" id="PS51370">
    <property type="entry name" value="R"/>
    <property type="match status" value="1"/>
</dbReference>
<dbReference type="AlphaFoldDB" id="A0A096ZGR5"/>
<dbReference type="EMBL" id="KM526965">
    <property type="protein sequence ID" value="AIR77959.1"/>
    <property type="molecule type" value="Genomic_DNA"/>
</dbReference>
<feature type="domain" description="TCP" evidence="1">
    <location>
        <begin position="1"/>
        <end position="16"/>
    </location>
</feature>
<dbReference type="PROSITE" id="PS51369">
    <property type="entry name" value="TCP"/>
    <property type="match status" value="1"/>
</dbReference>
<organism evidence="3">
    <name type="scientific">Jasminum tortuosum</name>
    <dbReference type="NCBI Taxonomy" id="1548298"/>
    <lineage>
        <taxon>Eukaryota</taxon>
        <taxon>Viridiplantae</taxon>
        <taxon>Streptophyta</taxon>
        <taxon>Embryophyta</taxon>
        <taxon>Tracheophyta</taxon>
        <taxon>Spermatophyta</taxon>
        <taxon>Magnoliopsida</taxon>
        <taxon>eudicotyledons</taxon>
        <taxon>Gunneridae</taxon>
        <taxon>Pentapetalae</taxon>
        <taxon>asterids</taxon>
        <taxon>lamiids</taxon>
        <taxon>Lamiales</taxon>
        <taxon>Oleaceae</taxon>
        <taxon>Jasmineae</taxon>
        <taxon>Jasminum</taxon>
    </lineage>
</organism>
<evidence type="ECO:0000259" key="2">
    <source>
        <dbReference type="PROSITE" id="PS51370"/>
    </source>
</evidence>
<protein>
    <submittedName>
        <fullName evidence="3">TCP transcription factor</fullName>
    </submittedName>
</protein>
<gene>
    <name evidence="3" type="primary">CYC2B</name>
</gene>
<feature type="domain" description="R" evidence="2">
    <location>
        <begin position="57"/>
        <end position="74"/>
    </location>
</feature>
<dbReference type="InterPro" id="IPR017887">
    <property type="entry name" value="TF_TCP_subgr"/>
</dbReference>
<evidence type="ECO:0000259" key="1">
    <source>
        <dbReference type="PROSITE" id="PS51369"/>
    </source>
</evidence>
<feature type="non-terminal residue" evidence="3">
    <location>
        <position position="1"/>
    </location>
</feature>
<name>A0A096ZGR5_9LAMI</name>
<proteinExistence type="predicted"/>
<evidence type="ECO:0000313" key="3">
    <source>
        <dbReference type="EMBL" id="AIR77959.1"/>
    </source>
</evidence>